<gene>
    <name evidence="2" type="ORF">DF3PB_1170010</name>
</gene>
<proteinExistence type="predicted"/>
<dbReference type="EMBL" id="UIDG01000021">
    <property type="protein sequence ID" value="SUS03992.1"/>
    <property type="molecule type" value="Genomic_DNA"/>
</dbReference>
<evidence type="ECO:0000313" key="2">
    <source>
        <dbReference type="EMBL" id="SUS03992.1"/>
    </source>
</evidence>
<evidence type="ECO:0000256" key="1">
    <source>
        <dbReference type="SAM" id="MobiDB-lite"/>
    </source>
</evidence>
<name>A0A380T899_9ZZZZ</name>
<accession>A0A380T899</accession>
<feature type="region of interest" description="Disordered" evidence="1">
    <location>
        <begin position="1"/>
        <end position="35"/>
    </location>
</feature>
<reference evidence="2" key="1">
    <citation type="submission" date="2018-07" db="EMBL/GenBank/DDBJ databases">
        <authorList>
            <person name="Quirk P.G."/>
            <person name="Krulwich T.A."/>
        </authorList>
    </citation>
    <scope>NUCLEOTIDE SEQUENCE</scope>
</reference>
<organism evidence="2">
    <name type="scientific">metagenome</name>
    <dbReference type="NCBI Taxonomy" id="256318"/>
    <lineage>
        <taxon>unclassified sequences</taxon>
        <taxon>metagenomes</taxon>
    </lineage>
</organism>
<sequence>MDRPQAARPGAGGGLAGTDAADRQRAGAGPAGLGDLRGLFRARAGAHARGGLGRVAVPGKSTQTLWAIALTKPSTNGRPA</sequence>
<dbReference type="AlphaFoldDB" id="A0A380T899"/>
<protein>
    <submittedName>
        <fullName evidence="2">Uncharacterized protein</fullName>
    </submittedName>
</protein>